<dbReference type="KEGG" id="dhd:Dhaf_1239"/>
<dbReference type="RefSeq" id="WP_015943310.1">
    <property type="nucleotide sequence ID" value="NC_011830.1"/>
</dbReference>
<proteinExistence type="predicted"/>
<gene>
    <name evidence="13" type="ordered locus">Dhaf_1239</name>
</gene>
<keyword evidence="6 10" id="KW-0238">DNA-binding</keyword>
<dbReference type="Pfam" id="PF00072">
    <property type="entry name" value="Response_reg"/>
    <property type="match status" value="1"/>
</dbReference>
<evidence type="ECO:0000256" key="10">
    <source>
        <dbReference type="PIRNR" id="PIRNR006171"/>
    </source>
</evidence>
<evidence type="ECO:0000256" key="6">
    <source>
        <dbReference type="ARBA" id="ARBA00023125"/>
    </source>
</evidence>
<dbReference type="GO" id="GO:0003677">
    <property type="term" value="F:DNA binding"/>
    <property type="evidence" value="ECO:0007669"/>
    <property type="project" value="UniProtKB-KW"/>
</dbReference>
<keyword evidence="3 11" id="KW-0597">Phosphoprotein</keyword>
<evidence type="ECO:0000256" key="8">
    <source>
        <dbReference type="ARBA" id="ARBA00023163"/>
    </source>
</evidence>
<keyword evidence="4 10" id="KW-0902">Two-component regulatory system</keyword>
<evidence type="ECO:0000256" key="7">
    <source>
        <dbReference type="ARBA" id="ARBA00023159"/>
    </source>
</evidence>
<evidence type="ECO:0000256" key="5">
    <source>
        <dbReference type="ARBA" id="ARBA00023015"/>
    </source>
</evidence>
<dbReference type="EMBL" id="CP001336">
    <property type="protein sequence ID" value="ACL19296.1"/>
    <property type="molecule type" value="Genomic_DNA"/>
</dbReference>
<evidence type="ECO:0000256" key="9">
    <source>
        <dbReference type="ARBA" id="ARBA00024867"/>
    </source>
</evidence>
<dbReference type="PANTHER" id="PTHR45526">
    <property type="entry name" value="TRANSCRIPTIONAL REGULATORY PROTEIN DPIA"/>
    <property type="match status" value="1"/>
</dbReference>
<dbReference type="Gene3D" id="3.40.50.2300">
    <property type="match status" value="1"/>
</dbReference>
<sequence length="225" mass="25773">MKKIRVLIIEDDPMVAEFNKSYVEQIGHPFKVVGTCFTEAQALETLKTNMPDLILLDVFLPNGNGMHLLKTIRDNNFLLDVILITAAKDSVTVQEALRYGAVDFLIKPFGFKRFKQALLNYVHLKKVIDTEQEINQADLDSRFDFLEIDYTTSSLPKGVHLLTLKLITDYLYDHPNPKSCHEIAADLSMSRITAWKYLEHLVKQGQVTVSLEYKVGRPTKLYKLK</sequence>
<evidence type="ECO:0000256" key="11">
    <source>
        <dbReference type="PROSITE-ProRule" id="PRU00169"/>
    </source>
</evidence>
<dbReference type="PROSITE" id="PS50110">
    <property type="entry name" value="RESPONSE_REGULATORY"/>
    <property type="match status" value="1"/>
</dbReference>
<evidence type="ECO:0000256" key="1">
    <source>
        <dbReference type="ARBA" id="ARBA00004496"/>
    </source>
</evidence>
<keyword evidence="5 10" id="KW-0805">Transcription regulation</keyword>
<evidence type="ECO:0000313" key="14">
    <source>
        <dbReference type="Proteomes" id="UP000007726"/>
    </source>
</evidence>
<dbReference type="InterPro" id="IPR036390">
    <property type="entry name" value="WH_DNA-bd_sf"/>
</dbReference>
<feature type="domain" description="Response regulatory" evidence="12">
    <location>
        <begin position="5"/>
        <end position="122"/>
    </location>
</feature>
<evidence type="ECO:0000259" key="12">
    <source>
        <dbReference type="PROSITE" id="PS50110"/>
    </source>
</evidence>
<dbReference type="InterPro" id="IPR011006">
    <property type="entry name" value="CheY-like_superfamily"/>
</dbReference>
<dbReference type="GO" id="GO:0005737">
    <property type="term" value="C:cytoplasm"/>
    <property type="evidence" value="ECO:0007669"/>
    <property type="project" value="UniProtKB-SubCell"/>
</dbReference>
<feature type="modified residue" description="4-aspartylphosphate" evidence="11">
    <location>
        <position position="57"/>
    </location>
</feature>
<keyword evidence="2 10" id="KW-0963">Cytoplasm</keyword>
<keyword evidence="8 10" id="KW-0804">Transcription</keyword>
<dbReference type="InterPro" id="IPR024187">
    <property type="entry name" value="Sig_transdc_resp-reg_cit/mal"/>
</dbReference>
<evidence type="ECO:0000256" key="4">
    <source>
        <dbReference type="ARBA" id="ARBA00023012"/>
    </source>
</evidence>
<dbReference type="AlphaFoldDB" id="B8G181"/>
<evidence type="ECO:0000313" key="13">
    <source>
        <dbReference type="EMBL" id="ACL19296.1"/>
    </source>
</evidence>
<dbReference type="GO" id="GO:0003700">
    <property type="term" value="F:DNA-binding transcription factor activity"/>
    <property type="evidence" value="ECO:0007669"/>
    <property type="project" value="InterPro"/>
</dbReference>
<dbReference type="GO" id="GO:0000156">
    <property type="term" value="F:phosphorelay response regulator activity"/>
    <property type="evidence" value="ECO:0007669"/>
    <property type="project" value="TreeGrafter"/>
</dbReference>
<evidence type="ECO:0000256" key="3">
    <source>
        <dbReference type="ARBA" id="ARBA00022553"/>
    </source>
</evidence>
<dbReference type="CDD" id="cd19925">
    <property type="entry name" value="REC_citrate_TCS"/>
    <property type="match status" value="1"/>
</dbReference>
<dbReference type="InterPro" id="IPR001789">
    <property type="entry name" value="Sig_transdc_resp-reg_receiver"/>
</dbReference>
<dbReference type="PIRSF" id="PIRSF006171">
    <property type="entry name" value="RR_citrat_malat"/>
    <property type="match status" value="1"/>
</dbReference>
<organism evidence="13 14">
    <name type="scientific">Desulfitobacterium hafniense (strain DSM 10664 / DCB-2)</name>
    <dbReference type="NCBI Taxonomy" id="272564"/>
    <lineage>
        <taxon>Bacteria</taxon>
        <taxon>Bacillati</taxon>
        <taxon>Bacillota</taxon>
        <taxon>Clostridia</taxon>
        <taxon>Eubacteriales</taxon>
        <taxon>Desulfitobacteriaceae</taxon>
        <taxon>Desulfitobacterium</taxon>
    </lineage>
</organism>
<accession>B8G181</accession>
<protein>
    <recommendedName>
        <fullName evidence="10">Transcriptional regulatory protein</fullName>
    </recommendedName>
</protein>
<name>B8G181_DESHD</name>
<keyword evidence="7 10" id="KW-0010">Activator</keyword>
<comment type="function">
    <text evidence="9">May play the central regulatory role in sporulation. It may be an element of the effector pathway responsible for the activation of sporulation genes in response to nutritional stress. Spo0A may act in concert with spo0H (a sigma factor) to control the expression of some genes that are critical to the sporulation process.</text>
</comment>
<dbReference type="SUPFAM" id="SSF46785">
    <property type="entry name" value="Winged helix' DNA-binding domain"/>
    <property type="match status" value="1"/>
</dbReference>
<dbReference type="InterPro" id="IPR051271">
    <property type="entry name" value="2C-system_Tx_regulators"/>
</dbReference>
<comment type="subcellular location">
    <subcellularLocation>
        <location evidence="1 10">Cytoplasm</location>
    </subcellularLocation>
</comment>
<dbReference type="SUPFAM" id="SSF52172">
    <property type="entry name" value="CheY-like"/>
    <property type="match status" value="1"/>
</dbReference>
<reference evidence="13 14" key="1">
    <citation type="journal article" date="2012" name="BMC Microbiol.">
        <title>Genome sequence of Desulfitobacterium hafniense DCB-2, a Gram-positive anaerobe capable of dehalogenation and metal reduction.</title>
        <authorList>
            <person name="Kim S.H."/>
            <person name="Harzman C."/>
            <person name="Davis J.K."/>
            <person name="Hutcheson R."/>
            <person name="Broderick J.B."/>
            <person name="Marsh T.L."/>
            <person name="Tiedje J.M."/>
        </authorList>
    </citation>
    <scope>NUCLEOTIDE SEQUENCE [LARGE SCALE GENOMIC DNA]</scope>
    <source>
        <strain evidence="14">DSM 10664 / DCB-2</strain>
    </source>
</reference>
<dbReference type="SMART" id="SM00448">
    <property type="entry name" value="REC"/>
    <property type="match status" value="1"/>
</dbReference>
<dbReference type="PANTHER" id="PTHR45526:SF1">
    <property type="entry name" value="TRANSCRIPTIONAL REGULATORY PROTEIN DCUR-RELATED"/>
    <property type="match status" value="1"/>
</dbReference>
<dbReference type="HOGENOM" id="CLU_000445_39_0_9"/>
<evidence type="ECO:0000256" key="2">
    <source>
        <dbReference type="ARBA" id="ARBA00022490"/>
    </source>
</evidence>
<dbReference type="Proteomes" id="UP000007726">
    <property type="component" value="Chromosome"/>
</dbReference>